<dbReference type="PANTHER" id="PTHR34218">
    <property type="entry name" value="PEPTIDASE S45 PENICILLIN AMIDASE"/>
    <property type="match status" value="1"/>
</dbReference>
<evidence type="ECO:0000256" key="2">
    <source>
        <dbReference type="ARBA" id="ARBA00022801"/>
    </source>
</evidence>
<evidence type="ECO:0000256" key="3">
    <source>
        <dbReference type="ARBA" id="ARBA00023145"/>
    </source>
</evidence>
<protein>
    <submittedName>
        <fullName evidence="6">Acyl-homoserine lactone acylase QuiP</fullName>
        <ecNumber evidence="6">3.5.1.97</ecNumber>
    </submittedName>
</protein>
<evidence type="ECO:0000256" key="1">
    <source>
        <dbReference type="ARBA" id="ARBA00006586"/>
    </source>
</evidence>
<dbReference type="Gene3D" id="1.10.1400.10">
    <property type="match status" value="1"/>
</dbReference>
<dbReference type="Pfam" id="PF01804">
    <property type="entry name" value="Penicil_amidase"/>
    <property type="match status" value="1"/>
</dbReference>
<dbReference type="EC" id="3.5.1.97" evidence="6"/>
<dbReference type="InterPro" id="IPR014395">
    <property type="entry name" value="Pen/GL7ACA/AHL_acylase"/>
</dbReference>
<dbReference type="GO" id="GO:0016811">
    <property type="term" value="F:hydrolase activity, acting on carbon-nitrogen (but not peptide) bonds, in linear amides"/>
    <property type="evidence" value="ECO:0007669"/>
    <property type="project" value="InterPro"/>
</dbReference>
<dbReference type="Gene3D" id="2.30.120.10">
    <property type="match status" value="1"/>
</dbReference>
<keyword evidence="5" id="KW-0106">Calcium</keyword>
<dbReference type="CDD" id="cd03747">
    <property type="entry name" value="Ntn_PGA_like"/>
    <property type="match status" value="1"/>
</dbReference>
<feature type="binding site" evidence="5">
    <location>
        <position position="195"/>
    </location>
    <ligand>
        <name>Ca(2+)</name>
        <dbReference type="ChEBI" id="CHEBI:29108"/>
    </ligand>
</feature>
<keyword evidence="7" id="KW-1185">Reference proteome</keyword>
<accession>A0AAN0RJ45</accession>
<reference evidence="6 7" key="1">
    <citation type="journal article" date="2014" name="ISME J.">
        <title>Adaptation of an abundant Roseobacter RCA organism to pelagic systems revealed by genomic and transcriptomic analyses.</title>
        <authorList>
            <person name="Voget S."/>
            <person name="Wemheuer B."/>
            <person name="Brinkhoff T."/>
            <person name="Vollmers J."/>
            <person name="Dietrich S."/>
            <person name="Giebel H.A."/>
            <person name="Beardsley C."/>
            <person name="Sardemann C."/>
            <person name="Bakenhus I."/>
            <person name="Billerbeck S."/>
            <person name="Daniel R."/>
            <person name="Simon M."/>
        </authorList>
    </citation>
    <scope>NUCLEOTIDE SEQUENCE [LARGE SCALE GENOMIC DNA]</scope>
    <source>
        <strain evidence="6 7">RCA23</strain>
    </source>
</reference>
<feature type="active site" description="Nucleophile" evidence="4">
    <location>
        <position position="261"/>
    </location>
</feature>
<dbReference type="RefSeq" id="WP_044049884.1">
    <property type="nucleotide sequence ID" value="NZ_CP003984.1"/>
</dbReference>
<dbReference type="SUPFAM" id="SSF56235">
    <property type="entry name" value="N-terminal nucleophile aminohydrolases (Ntn hydrolases)"/>
    <property type="match status" value="1"/>
</dbReference>
<keyword evidence="2 6" id="KW-0378">Hydrolase</keyword>
<dbReference type="GO" id="GO:0017000">
    <property type="term" value="P:antibiotic biosynthetic process"/>
    <property type="evidence" value="ECO:0007669"/>
    <property type="project" value="InterPro"/>
</dbReference>
<dbReference type="InterPro" id="IPR043146">
    <property type="entry name" value="Penicillin_amidase_N_B-knob"/>
</dbReference>
<organism evidence="6 7">
    <name type="scientific">Planktomarina temperata RCA23</name>
    <dbReference type="NCBI Taxonomy" id="666509"/>
    <lineage>
        <taxon>Bacteria</taxon>
        <taxon>Pseudomonadati</taxon>
        <taxon>Pseudomonadota</taxon>
        <taxon>Alphaproteobacteria</taxon>
        <taxon>Rhodobacterales</taxon>
        <taxon>Paracoccaceae</taxon>
        <taxon>Planktomarina</taxon>
    </lineage>
</organism>
<dbReference type="AlphaFoldDB" id="A0AAN0RJ45"/>
<comment type="similarity">
    <text evidence="1">Belongs to the peptidase S45 family.</text>
</comment>
<sequence>MDRIFVWLMRLILSLAVIGALFFAFSWYVLSRSLPDYTKTVQFEQLIAPVEIVRDTANVPHIFGKNDHDTLFALGYAHAQDRLWQMTMLRRTAQGRLSELFGEATLPIDMTVRRLAIYSAARQSLSALRPDTLAKLDAYALGVNARLLEINNGALGRGAPEFFLFSNAISPWTAADSLAIIKLMGIQLSSHLQQEVLRARASLILDDDRIKDLLPDMPGNNQAEIIDFTRLFPEIPPNRATAEAPRSALSPFKSIALSGASNAWAALPGRSATRGTLLANDPHLELTAPSIWYLARLELSTGGVIGGTIPGLPLVLVGRSAKLGWGLTSSNLDDTDIYIEKLNPLESSEYQTPEGYKPFIKKQSIVRIKDKSPVTLEMFWTDNGPVLPGSHANLGAVTPAGHVTSVAWTLLSSQDTSVEAGFDLMAAQSVQEGLQASRSFVAPSQILTLADSKQIAMRTIGALPKRDPRHQSKGRLPSAGWLAQNRWQGVLDPSVNPVFLNPASGILGHTNNKYTDRSFPEHISYDWGDSQRVQRMTRLLQTREAHTRDSFIEAQLDSVSPAARTILPLIGAELWFQSEAVAEDSTAGRRQTALDLLANWNGEMNEHLPEPLIYAAWLRALQKRLIVDELGPLHEAFTHVEPLFIERVFRDVSGASIWCDVVQSRRMESCSEMSRLALDDALAELVETYGSEITALRWGEAHQATHDHPVLGDIPILRWFVNIRQSTSGGDHTLQRGKTIGTGPNPYLNAHAGAYRGVYDFADPDSSVFIISTGQSGHPLSRHYDNLSKLWRRGEYVPMTLDETLARAGATGLTTLTPVLDQTDR</sequence>
<dbReference type="GO" id="GO:0046872">
    <property type="term" value="F:metal ion binding"/>
    <property type="evidence" value="ECO:0007669"/>
    <property type="project" value="UniProtKB-KW"/>
</dbReference>
<dbReference type="Proteomes" id="UP000028680">
    <property type="component" value="Chromosome"/>
</dbReference>
<dbReference type="InterPro" id="IPR043147">
    <property type="entry name" value="Penicillin_amidase_A-knob"/>
</dbReference>
<dbReference type="EMBL" id="CP003984">
    <property type="protein sequence ID" value="AII87119.1"/>
    <property type="molecule type" value="Genomic_DNA"/>
</dbReference>
<dbReference type="Gene3D" id="3.60.20.10">
    <property type="entry name" value="Glutamine Phosphoribosylpyrophosphate, subunit 1, domain 1"/>
    <property type="match status" value="1"/>
</dbReference>
<evidence type="ECO:0000313" key="7">
    <source>
        <dbReference type="Proteomes" id="UP000028680"/>
    </source>
</evidence>
<keyword evidence="3" id="KW-0865">Zymogen</keyword>
<evidence type="ECO:0000256" key="5">
    <source>
        <dbReference type="PIRSR" id="PIRSR001227-2"/>
    </source>
</evidence>
<feature type="binding site" evidence="5">
    <location>
        <position position="336"/>
    </location>
    <ligand>
        <name>Ca(2+)</name>
        <dbReference type="ChEBI" id="CHEBI:29108"/>
    </ligand>
</feature>
<comment type="cofactor">
    <cofactor evidence="5">
        <name>Ca(2+)</name>
        <dbReference type="ChEBI" id="CHEBI:29108"/>
    </cofactor>
    <text evidence="5">Binds 1 Ca(2+) ion per dimer.</text>
</comment>
<keyword evidence="5" id="KW-0479">Metal-binding</keyword>
<gene>
    <name evidence="6" type="primary">quiP</name>
    <name evidence="6" type="ORF">RCA23_c15820</name>
</gene>
<dbReference type="Gene3D" id="1.10.439.10">
    <property type="entry name" value="Penicillin Amidohydrolase, domain 1"/>
    <property type="match status" value="1"/>
</dbReference>
<dbReference type="InterPro" id="IPR023343">
    <property type="entry name" value="Penicillin_amidase_dom1"/>
</dbReference>
<feature type="binding site" evidence="5">
    <location>
        <position position="333"/>
    </location>
    <ligand>
        <name>Ca(2+)</name>
        <dbReference type="ChEBI" id="CHEBI:29108"/>
    </ligand>
</feature>
<dbReference type="InterPro" id="IPR002692">
    <property type="entry name" value="S45"/>
</dbReference>
<name>A0AAN0RJ45_9RHOB</name>
<dbReference type="PANTHER" id="PTHR34218:SF4">
    <property type="entry name" value="ACYL-HOMOSERINE LACTONE ACYLASE QUIP"/>
    <property type="match status" value="1"/>
</dbReference>
<dbReference type="PIRSF" id="PIRSF001227">
    <property type="entry name" value="Pen_acylase"/>
    <property type="match status" value="1"/>
</dbReference>
<evidence type="ECO:0000256" key="4">
    <source>
        <dbReference type="PIRSR" id="PIRSR001227-1"/>
    </source>
</evidence>
<dbReference type="KEGG" id="ptp:RCA23_c15820"/>
<evidence type="ECO:0000313" key="6">
    <source>
        <dbReference type="EMBL" id="AII87119.1"/>
    </source>
</evidence>
<proteinExistence type="inferred from homology"/>
<dbReference type="InterPro" id="IPR029055">
    <property type="entry name" value="Ntn_hydrolases_N"/>
</dbReference>